<reference evidence="1" key="1">
    <citation type="submission" date="2019-04" db="EMBL/GenBank/DDBJ databases">
        <title>Microbes associate with the intestines of laboratory mice.</title>
        <authorList>
            <person name="Navarre W."/>
            <person name="Wong E."/>
            <person name="Huang K."/>
            <person name="Tropini C."/>
            <person name="Ng K."/>
            <person name="Yu B."/>
        </authorList>
    </citation>
    <scope>NUCLEOTIDE SEQUENCE</scope>
    <source>
        <strain evidence="1">NM04_E33</strain>
    </source>
</reference>
<evidence type="ECO:0000313" key="2">
    <source>
        <dbReference type="Proteomes" id="UP000306319"/>
    </source>
</evidence>
<proteinExistence type="predicted"/>
<accession>A0AC61RFI7</accession>
<comment type="caution">
    <text evidence="1">The sequence shown here is derived from an EMBL/GenBank/DDBJ whole genome shotgun (WGS) entry which is preliminary data.</text>
</comment>
<sequence length="352" mass="38892">MRFAFAPYLLHFKEPGGTSRGVMTEKPTFLVKIFDEQDPEHFGIGEAAVFPGLSPEANGNYVWKLTELLANVAIGKHTDLSRHSSIQFGLEQALLDYSNGCRGIYYPSTFTEGKSEIVINGLVWMGDFDKMIERIDEKVRAGFRCIKLKIGAIDWAREVEMIEYIRRRFSPSELTIRVDANGGFSMDNAIPRLKRLADLGVHSIEQPIPPGNIQLMAFLCTISPVPIALDEELIGKGTSGERMAILDSIRPAYIILKPALCGGFSGAEDWIDLAQKRGIGWWVTSALESNVGLNAIAQWTAFIGAKGPQGLGTGGVFSDNFVTPIRLESERLSFDPAAGFDYAQFADLKWHL</sequence>
<gene>
    <name evidence="1" type="ORF">E5331_12045</name>
</gene>
<organism evidence="1 2">
    <name type="scientific">Lepagella muris</name>
    <dbReference type="NCBI Taxonomy" id="3032870"/>
    <lineage>
        <taxon>Bacteria</taxon>
        <taxon>Pseudomonadati</taxon>
        <taxon>Bacteroidota</taxon>
        <taxon>Bacteroidia</taxon>
        <taxon>Bacteroidales</taxon>
        <taxon>Muribaculaceae</taxon>
        <taxon>Lepagella</taxon>
    </lineage>
</organism>
<protein>
    <submittedName>
        <fullName evidence="1">O-succinylbenzoate synthase</fullName>
    </submittedName>
</protein>
<evidence type="ECO:0000313" key="1">
    <source>
        <dbReference type="EMBL" id="TGY78076.1"/>
    </source>
</evidence>
<keyword evidence="2" id="KW-1185">Reference proteome</keyword>
<dbReference type="Proteomes" id="UP000306319">
    <property type="component" value="Unassembled WGS sequence"/>
</dbReference>
<dbReference type="EMBL" id="SRYB01000017">
    <property type="protein sequence ID" value="TGY78076.1"/>
    <property type="molecule type" value="Genomic_DNA"/>
</dbReference>
<name>A0AC61RFI7_9BACT</name>